<keyword evidence="9" id="KW-1185">Reference proteome</keyword>
<dbReference type="PANTHER" id="PTHR30586:SF0">
    <property type="entry name" value="ION-TRANSLOCATING OXIDOREDUCTASE COMPLEX SUBUNIT E"/>
    <property type="match status" value="1"/>
</dbReference>
<keyword evidence="3 7" id="KW-0812">Transmembrane</keyword>
<evidence type="ECO:0000256" key="1">
    <source>
        <dbReference type="ARBA" id="ARBA00004127"/>
    </source>
</evidence>
<keyword evidence="4" id="KW-1278">Translocase</keyword>
<keyword evidence="2" id="KW-0813">Transport</keyword>
<dbReference type="Pfam" id="PF02508">
    <property type="entry name" value="Rnf-Nqr"/>
    <property type="match status" value="1"/>
</dbReference>
<feature type="transmembrane region" description="Helical" evidence="7">
    <location>
        <begin position="177"/>
        <end position="200"/>
    </location>
</feature>
<dbReference type="PIRSF" id="PIRSF006102">
    <property type="entry name" value="NQR_DE"/>
    <property type="match status" value="1"/>
</dbReference>
<comment type="caution">
    <text evidence="8">The sequence shown here is derived from an EMBL/GenBank/DDBJ whole genome shotgun (WGS) entry which is preliminary data.</text>
</comment>
<protein>
    <submittedName>
        <fullName evidence="8">Electron transport complex, Rnf/Nqr</fullName>
    </submittedName>
</protein>
<evidence type="ECO:0000313" key="9">
    <source>
        <dbReference type="Proteomes" id="UP000033423"/>
    </source>
</evidence>
<feature type="transmembrane region" description="Helical" evidence="7">
    <location>
        <begin position="80"/>
        <end position="101"/>
    </location>
</feature>
<evidence type="ECO:0000256" key="4">
    <source>
        <dbReference type="ARBA" id="ARBA00022967"/>
    </source>
</evidence>
<dbReference type="InterPro" id="IPR003667">
    <property type="entry name" value="NqrDE/RnfAE"/>
</dbReference>
<feature type="transmembrane region" description="Helical" evidence="7">
    <location>
        <begin position="136"/>
        <end position="157"/>
    </location>
</feature>
<evidence type="ECO:0000256" key="3">
    <source>
        <dbReference type="ARBA" id="ARBA00022692"/>
    </source>
</evidence>
<accession>A0A0F3GZF5</accession>
<organism evidence="8 9">
    <name type="scientific">Candidatus Magnetobacterium bavaricum</name>
    <dbReference type="NCBI Taxonomy" id="29290"/>
    <lineage>
        <taxon>Bacteria</taxon>
        <taxon>Pseudomonadati</taxon>
        <taxon>Nitrospirota</taxon>
        <taxon>Thermodesulfovibrionia</taxon>
        <taxon>Thermodesulfovibrionales</taxon>
        <taxon>Candidatus Magnetobacteriaceae</taxon>
        <taxon>Candidatus Magnetobacterium</taxon>
    </lineage>
</organism>
<dbReference type="GO" id="GO:0012505">
    <property type="term" value="C:endomembrane system"/>
    <property type="evidence" value="ECO:0007669"/>
    <property type="project" value="UniProtKB-SubCell"/>
</dbReference>
<evidence type="ECO:0000256" key="5">
    <source>
        <dbReference type="ARBA" id="ARBA00022989"/>
    </source>
</evidence>
<keyword evidence="5 7" id="KW-1133">Transmembrane helix</keyword>
<dbReference type="Proteomes" id="UP000033423">
    <property type="component" value="Unassembled WGS sequence"/>
</dbReference>
<sequence length="216" mass="23153">MGAIEATIGRPNSLQLVISGIFKDNAIFRMAISLCPAIAVTTGLKTGFLMGVAVIFVNAMVNVTVSLMRNVIHPRIRMPIYMLIISGWVTVADLTLAAFSREAYKQMGLYIQLIVAFASILTRAENFASKNKVVPSFFDGIGIGAGFCFALIVISFFRELLGKGALWGVDIIHAKPLLIALLPTGGFFATGLLMGFFNWIDIRFYGGKGAGGAGGH</sequence>
<gene>
    <name evidence="8" type="ORF">MBAV_000571</name>
</gene>
<evidence type="ECO:0000256" key="2">
    <source>
        <dbReference type="ARBA" id="ARBA00022448"/>
    </source>
</evidence>
<comment type="subcellular location">
    <subcellularLocation>
        <location evidence="1">Endomembrane system</location>
        <topology evidence="1">Multi-pass membrane protein</topology>
    </subcellularLocation>
</comment>
<reference evidence="8 9" key="1">
    <citation type="submission" date="2015-02" db="EMBL/GenBank/DDBJ databases">
        <title>Single-cell genomics of uncultivated deep-branching MTB reveals a conserved set of magnetosome genes.</title>
        <authorList>
            <person name="Kolinko S."/>
            <person name="Richter M."/>
            <person name="Glockner F.O."/>
            <person name="Brachmann A."/>
            <person name="Schuler D."/>
        </authorList>
    </citation>
    <scope>NUCLEOTIDE SEQUENCE [LARGE SCALE GENOMIC DNA]</scope>
    <source>
        <strain evidence="8">TM-1</strain>
    </source>
</reference>
<name>A0A0F3GZF5_9BACT</name>
<evidence type="ECO:0000256" key="6">
    <source>
        <dbReference type="ARBA" id="ARBA00023136"/>
    </source>
</evidence>
<dbReference type="GO" id="GO:0005886">
    <property type="term" value="C:plasma membrane"/>
    <property type="evidence" value="ECO:0007669"/>
    <property type="project" value="TreeGrafter"/>
</dbReference>
<feature type="transmembrane region" description="Helical" evidence="7">
    <location>
        <begin position="48"/>
        <end position="68"/>
    </location>
</feature>
<proteinExistence type="predicted"/>
<dbReference type="NCBIfam" id="NF009070">
    <property type="entry name" value="PRK12405.1"/>
    <property type="match status" value="1"/>
</dbReference>
<feature type="transmembrane region" description="Helical" evidence="7">
    <location>
        <begin position="107"/>
        <end position="124"/>
    </location>
</feature>
<dbReference type="EMBL" id="LACI01000256">
    <property type="protein sequence ID" value="KJU87237.1"/>
    <property type="molecule type" value="Genomic_DNA"/>
</dbReference>
<dbReference type="PANTHER" id="PTHR30586">
    <property type="entry name" value="ELECTRON TRANSPORT COMPLEX PROTEIN RNFE"/>
    <property type="match status" value="1"/>
</dbReference>
<evidence type="ECO:0000313" key="8">
    <source>
        <dbReference type="EMBL" id="KJU87237.1"/>
    </source>
</evidence>
<dbReference type="AlphaFoldDB" id="A0A0F3GZF5"/>
<evidence type="ECO:0000256" key="7">
    <source>
        <dbReference type="SAM" id="Phobius"/>
    </source>
</evidence>
<keyword evidence="6 7" id="KW-0472">Membrane</keyword>